<dbReference type="Pfam" id="PF17667">
    <property type="entry name" value="Pkinase_fungal"/>
    <property type="match status" value="1"/>
</dbReference>
<dbReference type="PROSITE" id="PS00109">
    <property type="entry name" value="PROTEIN_KINASE_TYR"/>
    <property type="match status" value="1"/>
</dbReference>
<accession>A0A6A6ZBG8</accession>
<feature type="compositionally biased region" description="Basic residues" evidence="4">
    <location>
        <begin position="551"/>
        <end position="567"/>
    </location>
</feature>
<dbReference type="PANTHER" id="PTHR38248">
    <property type="entry name" value="FUNK1 6"/>
    <property type="match status" value="1"/>
</dbReference>
<evidence type="ECO:0000313" key="7">
    <source>
        <dbReference type="Proteomes" id="UP000504636"/>
    </source>
</evidence>
<evidence type="ECO:0000256" key="2">
    <source>
        <dbReference type="ARBA" id="ARBA00047899"/>
    </source>
</evidence>
<dbReference type="InterPro" id="IPR040976">
    <property type="entry name" value="Pkinase_fungal"/>
</dbReference>
<name>A0A6A6ZBG8_9PEZI</name>
<dbReference type="OrthoDB" id="5584477at2759"/>
<dbReference type="PANTHER" id="PTHR38248:SF2">
    <property type="entry name" value="FUNK1 11"/>
    <property type="match status" value="1"/>
</dbReference>
<dbReference type="EC" id="2.7.11.1" evidence="1"/>
<evidence type="ECO:0000256" key="4">
    <source>
        <dbReference type="SAM" id="MobiDB-lite"/>
    </source>
</evidence>
<dbReference type="InterPro" id="IPR011009">
    <property type="entry name" value="Kinase-like_dom_sf"/>
</dbReference>
<keyword evidence="7" id="KW-1185">Reference proteome</keyword>
<protein>
    <recommendedName>
        <fullName evidence="1">non-specific serine/threonine protein kinase</fullName>
        <ecNumber evidence="1">2.7.11.1</ecNumber>
    </recommendedName>
</protein>
<dbReference type="GeneID" id="54455768"/>
<evidence type="ECO:0000256" key="3">
    <source>
        <dbReference type="ARBA" id="ARBA00048679"/>
    </source>
</evidence>
<reference evidence="8" key="3">
    <citation type="submission" date="2025-04" db="UniProtKB">
        <authorList>
            <consortium name="RefSeq"/>
        </authorList>
    </citation>
    <scope>IDENTIFICATION</scope>
    <source>
        <strain evidence="8">CBS 304.34</strain>
    </source>
</reference>
<dbReference type="Proteomes" id="UP000504636">
    <property type="component" value="Unplaced"/>
</dbReference>
<dbReference type="InterPro" id="IPR008266">
    <property type="entry name" value="Tyr_kinase_AS"/>
</dbReference>
<feature type="region of interest" description="Disordered" evidence="4">
    <location>
        <begin position="508"/>
        <end position="587"/>
    </location>
</feature>
<dbReference type="Gene3D" id="1.10.510.10">
    <property type="entry name" value="Transferase(Phosphotransferase) domain 1"/>
    <property type="match status" value="1"/>
</dbReference>
<reference evidence="6 8" key="1">
    <citation type="journal article" date="2020" name="Stud. Mycol.">
        <title>101 Dothideomycetes genomes: a test case for predicting lifestyles and emergence of pathogens.</title>
        <authorList>
            <person name="Haridas S."/>
            <person name="Albert R."/>
            <person name="Binder M."/>
            <person name="Bloem J."/>
            <person name="Labutti K."/>
            <person name="Salamov A."/>
            <person name="Andreopoulos B."/>
            <person name="Baker S."/>
            <person name="Barry K."/>
            <person name="Bills G."/>
            <person name="Bluhm B."/>
            <person name="Cannon C."/>
            <person name="Castanera R."/>
            <person name="Culley D."/>
            <person name="Daum C."/>
            <person name="Ezra D."/>
            <person name="Gonzalez J."/>
            <person name="Henrissat B."/>
            <person name="Kuo A."/>
            <person name="Liang C."/>
            <person name="Lipzen A."/>
            <person name="Lutzoni F."/>
            <person name="Magnuson J."/>
            <person name="Mondo S."/>
            <person name="Nolan M."/>
            <person name="Ohm R."/>
            <person name="Pangilinan J."/>
            <person name="Park H.-J."/>
            <person name="Ramirez L."/>
            <person name="Alfaro M."/>
            <person name="Sun H."/>
            <person name="Tritt A."/>
            <person name="Yoshinaga Y."/>
            <person name="Zwiers L.-H."/>
            <person name="Turgeon B."/>
            <person name="Goodwin S."/>
            <person name="Spatafora J."/>
            <person name="Crous P."/>
            <person name="Grigoriev I."/>
        </authorList>
    </citation>
    <scope>NUCLEOTIDE SEQUENCE</scope>
    <source>
        <strain evidence="6 8">CBS 304.34</strain>
    </source>
</reference>
<proteinExistence type="predicted"/>
<dbReference type="AlphaFoldDB" id="A0A6A6ZBG8"/>
<feature type="domain" description="Fungal-type protein kinase" evidence="5">
    <location>
        <begin position="284"/>
        <end position="701"/>
    </location>
</feature>
<dbReference type="EMBL" id="MU003692">
    <property type="protein sequence ID" value="KAF2817567.1"/>
    <property type="molecule type" value="Genomic_DNA"/>
</dbReference>
<evidence type="ECO:0000313" key="8">
    <source>
        <dbReference type="RefSeq" id="XP_033584531.1"/>
    </source>
</evidence>
<gene>
    <name evidence="6 8" type="ORF">BDZ99DRAFT_373500</name>
</gene>
<evidence type="ECO:0000313" key="6">
    <source>
        <dbReference type="EMBL" id="KAF2817567.1"/>
    </source>
</evidence>
<evidence type="ECO:0000259" key="5">
    <source>
        <dbReference type="Pfam" id="PF17667"/>
    </source>
</evidence>
<sequence>MAQLSKSQLQAIKANPIRDELDSFRDTLKSTFPDANAQGSPLSFEGLAANSVGRSLSLRLIGILQLLPAASALSFEHGGSPLSADIALLYARLSSNQTDFRHTTQLAKDVNDRAEDPIIWSAVLDLIARTRPTLHPTTPPQSAASFAASFQQTPWSFNTGSFADTSDLRKDVDPILKGELEGNLIVDHPHFFDTFFGGVPQLSEMAAAVFERCKEAETPLHTDDTGWAEWPEDCAEPDVLHWLRHHIDQFLQFANEQGFQPPARRRCFATPNKPIPGSVSKRKLDIGIIYGRRNETSDDGAPCDWFDVLVPGELKGNPREDNHSSTWFDLSRYAREIFAAQDTRRSVTGFTLCGSIMRLWAFDRLGAVASQSFDIHENALMFISAVLGYLWMAPKDLGFDPTICGEKGSKYIEITRNAQPERYHLDDVIKRQRCVAGRATSCWEVHNAAGQPFVVKDSWEFEERPEEGPLLKKVTDAGVKNVAEYHYHEIVHDEGAVVDVRNNLRKGLGDGDGRYPLRGHPNSQLLAEFPKPEAPASERLMSGRGRSNSITRKRRSNSRHQSMRPPKRSCSDSPTKGNSSRRNRVHRRLIMGRVGKSIYDASSLVAMITGILGGIKGHESLLERNVLHRDISVGNIMLEKDEDDGFLIDLDLAIEMDRKEASGAPSKTGTKVFMAIGALYGEHHNFMHDLESFFWVLFWLCVHWNGPDQKRSRTEYESWNYKDTEELAMIKKGTVDEQDKFDKKVDDNFTAYCKPLIPCIKELREVVFPGGKRWRGEDQGLYVRMKAILEKARENLVLVVA</sequence>
<reference evidence="8" key="2">
    <citation type="submission" date="2020-04" db="EMBL/GenBank/DDBJ databases">
        <authorList>
            <consortium name="NCBI Genome Project"/>
        </authorList>
    </citation>
    <scope>NUCLEOTIDE SEQUENCE</scope>
    <source>
        <strain evidence="8">CBS 304.34</strain>
    </source>
</reference>
<organism evidence="6">
    <name type="scientific">Mytilinidion resinicola</name>
    <dbReference type="NCBI Taxonomy" id="574789"/>
    <lineage>
        <taxon>Eukaryota</taxon>
        <taxon>Fungi</taxon>
        <taxon>Dikarya</taxon>
        <taxon>Ascomycota</taxon>
        <taxon>Pezizomycotina</taxon>
        <taxon>Dothideomycetes</taxon>
        <taxon>Pleosporomycetidae</taxon>
        <taxon>Mytilinidiales</taxon>
        <taxon>Mytilinidiaceae</taxon>
        <taxon>Mytilinidion</taxon>
    </lineage>
</organism>
<dbReference type="GO" id="GO:0004674">
    <property type="term" value="F:protein serine/threonine kinase activity"/>
    <property type="evidence" value="ECO:0007669"/>
    <property type="project" value="UniProtKB-EC"/>
</dbReference>
<dbReference type="SUPFAM" id="SSF56112">
    <property type="entry name" value="Protein kinase-like (PK-like)"/>
    <property type="match status" value="1"/>
</dbReference>
<dbReference type="RefSeq" id="XP_033584531.1">
    <property type="nucleotide sequence ID" value="XM_033714875.1"/>
</dbReference>
<comment type="catalytic activity">
    <reaction evidence="2">
        <text>L-threonyl-[protein] + ATP = O-phospho-L-threonyl-[protein] + ADP + H(+)</text>
        <dbReference type="Rhea" id="RHEA:46608"/>
        <dbReference type="Rhea" id="RHEA-COMP:11060"/>
        <dbReference type="Rhea" id="RHEA-COMP:11605"/>
        <dbReference type="ChEBI" id="CHEBI:15378"/>
        <dbReference type="ChEBI" id="CHEBI:30013"/>
        <dbReference type="ChEBI" id="CHEBI:30616"/>
        <dbReference type="ChEBI" id="CHEBI:61977"/>
        <dbReference type="ChEBI" id="CHEBI:456216"/>
        <dbReference type="EC" id="2.7.11.1"/>
    </reaction>
</comment>
<evidence type="ECO:0000256" key="1">
    <source>
        <dbReference type="ARBA" id="ARBA00012513"/>
    </source>
</evidence>
<comment type="catalytic activity">
    <reaction evidence="3">
        <text>L-seryl-[protein] + ATP = O-phospho-L-seryl-[protein] + ADP + H(+)</text>
        <dbReference type="Rhea" id="RHEA:17989"/>
        <dbReference type="Rhea" id="RHEA-COMP:9863"/>
        <dbReference type="Rhea" id="RHEA-COMP:11604"/>
        <dbReference type="ChEBI" id="CHEBI:15378"/>
        <dbReference type="ChEBI" id="CHEBI:29999"/>
        <dbReference type="ChEBI" id="CHEBI:30616"/>
        <dbReference type="ChEBI" id="CHEBI:83421"/>
        <dbReference type="ChEBI" id="CHEBI:456216"/>
        <dbReference type="EC" id="2.7.11.1"/>
    </reaction>
</comment>